<evidence type="ECO:0000313" key="1">
    <source>
        <dbReference type="EMBL" id="EEF58822.1"/>
    </source>
</evidence>
<feature type="non-terminal residue" evidence="1">
    <location>
        <position position="105"/>
    </location>
</feature>
<name>B9XN26_PEDPL</name>
<accession>B9XN26</accession>
<dbReference type="Proteomes" id="UP000003688">
    <property type="component" value="Unassembled WGS sequence"/>
</dbReference>
<dbReference type="AlphaFoldDB" id="B9XN26"/>
<reference evidence="1 2" key="1">
    <citation type="journal article" date="2011" name="J. Bacteriol.">
        <title>Genome sequence of 'Pedosphaera parvula' Ellin514, an aerobic Verrucomicrobial isolate from pasture soil.</title>
        <authorList>
            <person name="Kant R."/>
            <person name="van Passel M.W."/>
            <person name="Sangwan P."/>
            <person name="Palva A."/>
            <person name="Lucas S."/>
            <person name="Copeland A."/>
            <person name="Lapidus A."/>
            <person name="Glavina Del Rio T."/>
            <person name="Dalin E."/>
            <person name="Tice H."/>
            <person name="Bruce D."/>
            <person name="Goodwin L."/>
            <person name="Pitluck S."/>
            <person name="Chertkov O."/>
            <person name="Larimer F.W."/>
            <person name="Land M.L."/>
            <person name="Hauser L."/>
            <person name="Brettin T.S."/>
            <person name="Detter J.C."/>
            <person name="Han S."/>
            <person name="de Vos W.M."/>
            <person name="Janssen P.H."/>
            <person name="Smidt H."/>
        </authorList>
    </citation>
    <scope>NUCLEOTIDE SEQUENCE [LARGE SCALE GENOMIC DNA]</scope>
    <source>
        <strain evidence="1 2">Ellin514</strain>
    </source>
</reference>
<gene>
    <name evidence="1" type="ORF">Cflav_PD1995</name>
</gene>
<comment type="caution">
    <text evidence="1">The sequence shown here is derived from an EMBL/GenBank/DDBJ whole genome shotgun (WGS) entry which is preliminary data.</text>
</comment>
<organism evidence="1 2">
    <name type="scientific">Pedosphaera parvula (strain Ellin514)</name>
    <dbReference type="NCBI Taxonomy" id="320771"/>
    <lineage>
        <taxon>Bacteria</taxon>
        <taxon>Pseudomonadati</taxon>
        <taxon>Verrucomicrobiota</taxon>
        <taxon>Pedosphaerae</taxon>
        <taxon>Pedosphaerales</taxon>
        <taxon>Pedosphaeraceae</taxon>
        <taxon>Pedosphaera</taxon>
    </lineage>
</organism>
<protein>
    <submittedName>
        <fullName evidence="1">Uncharacterized protein</fullName>
    </submittedName>
</protein>
<proteinExistence type="predicted"/>
<evidence type="ECO:0000313" key="2">
    <source>
        <dbReference type="Proteomes" id="UP000003688"/>
    </source>
</evidence>
<sequence>MLVALVLLVLGGGLWFSMRREETILIHGTLPAKDLAEIKSIVRADMLRNVFPSFSWHNVHYLPAVASVTFRSRIFEIHCFGSNAVIVTTGVDPGKPNKLWSNTEA</sequence>
<dbReference type="EMBL" id="ABOX02000037">
    <property type="protein sequence ID" value="EEF58822.1"/>
    <property type="molecule type" value="Genomic_DNA"/>
</dbReference>
<keyword evidence="2" id="KW-1185">Reference proteome</keyword>